<dbReference type="Pfam" id="PF00505">
    <property type="entry name" value="HMG_box"/>
    <property type="match status" value="1"/>
</dbReference>
<organism evidence="7 8">
    <name type="scientific">Fukomys damarensis</name>
    <name type="common">Damaraland mole rat</name>
    <name type="synonym">Cryptomys damarensis</name>
    <dbReference type="NCBI Taxonomy" id="885580"/>
    <lineage>
        <taxon>Eukaryota</taxon>
        <taxon>Metazoa</taxon>
        <taxon>Chordata</taxon>
        <taxon>Craniata</taxon>
        <taxon>Vertebrata</taxon>
        <taxon>Euteleostomi</taxon>
        <taxon>Mammalia</taxon>
        <taxon>Eutheria</taxon>
        <taxon>Euarchontoglires</taxon>
        <taxon>Glires</taxon>
        <taxon>Rodentia</taxon>
        <taxon>Hystricomorpha</taxon>
        <taxon>Bathyergidae</taxon>
        <taxon>Fukomys</taxon>
    </lineage>
</organism>
<dbReference type="Gene3D" id="1.10.30.10">
    <property type="entry name" value="High mobility group box domain"/>
    <property type="match status" value="1"/>
</dbReference>
<keyword evidence="3 5" id="KW-0238">DNA-binding</keyword>
<feature type="domain" description="HMG box" evidence="6">
    <location>
        <begin position="78"/>
        <end position="118"/>
    </location>
</feature>
<dbReference type="PROSITE" id="PS50118">
    <property type="entry name" value="HMG_BOX_2"/>
    <property type="match status" value="1"/>
</dbReference>
<dbReference type="EMBL" id="KN120688">
    <property type="protein sequence ID" value="KFO37893.1"/>
    <property type="molecule type" value="Genomic_DNA"/>
</dbReference>
<dbReference type="PRINTS" id="PR00886">
    <property type="entry name" value="HIGHMOBLTY12"/>
</dbReference>
<evidence type="ECO:0000259" key="6">
    <source>
        <dbReference type="PROSITE" id="PS50118"/>
    </source>
</evidence>
<dbReference type="InterPro" id="IPR009071">
    <property type="entry name" value="HMG_box_dom"/>
</dbReference>
<dbReference type="AlphaFoldDB" id="A0A091E573"/>
<comment type="similarity">
    <text evidence="2">Belongs to the HMGB family.</text>
</comment>
<feature type="DNA-binding region" description="HMG box" evidence="5">
    <location>
        <begin position="78"/>
        <end position="118"/>
    </location>
</feature>
<dbReference type="InterPro" id="IPR036910">
    <property type="entry name" value="HMG_box_dom_sf"/>
</dbReference>
<accession>A0A091E573</accession>
<dbReference type="Proteomes" id="UP000028990">
    <property type="component" value="Unassembled WGS sequence"/>
</dbReference>
<dbReference type="GO" id="GO:0005634">
    <property type="term" value="C:nucleus"/>
    <property type="evidence" value="ECO:0007669"/>
    <property type="project" value="UniProtKB-SubCell"/>
</dbReference>
<proteinExistence type="inferred from homology"/>
<evidence type="ECO:0000256" key="1">
    <source>
        <dbReference type="ARBA" id="ARBA00004123"/>
    </source>
</evidence>
<dbReference type="PANTHER" id="PTHR48112:SF32">
    <property type="entry name" value="HIGH MOBILITY GROUP PROTEIN B3"/>
    <property type="match status" value="1"/>
</dbReference>
<keyword evidence="4 5" id="KW-0539">Nucleus</keyword>
<dbReference type="GO" id="GO:0003677">
    <property type="term" value="F:DNA binding"/>
    <property type="evidence" value="ECO:0007669"/>
    <property type="project" value="UniProtKB-UniRule"/>
</dbReference>
<dbReference type="Pfam" id="PF09011">
    <property type="entry name" value="HMG_box_2"/>
    <property type="match status" value="1"/>
</dbReference>
<evidence type="ECO:0000256" key="3">
    <source>
        <dbReference type="ARBA" id="ARBA00023125"/>
    </source>
</evidence>
<name>A0A091E573_FUKDA</name>
<evidence type="ECO:0000256" key="2">
    <source>
        <dbReference type="ARBA" id="ARBA00008774"/>
    </source>
</evidence>
<gene>
    <name evidence="7" type="ORF">H920_00688</name>
</gene>
<evidence type="ECO:0000256" key="4">
    <source>
        <dbReference type="ARBA" id="ARBA00023242"/>
    </source>
</evidence>
<protein>
    <submittedName>
        <fullName evidence="7">Putative high mobility group protein B3-like protein</fullName>
    </submittedName>
</protein>
<comment type="subcellular location">
    <subcellularLocation>
        <location evidence="1">Nucleus</location>
    </subcellularLocation>
</comment>
<sequence length="118" mass="13808">MAKGQEVLCRRAEKNIRKTQRSWSIFAKFSKKYSGWWKTGSRREKFKFDKMAKADKVHYERLQPGKRDKKRKDPNATFERLQSGFFLFCSEPCPKITSTNPGIAVGDVAKKLGEMWNK</sequence>
<dbReference type="InterPro" id="IPR050342">
    <property type="entry name" value="HMGB"/>
</dbReference>
<reference evidence="7 8" key="1">
    <citation type="submission" date="2013-11" db="EMBL/GenBank/DDBJ databases">
        <title>The Damaraland mole rat (Fukomys damarensis) genome and evolution of African mole rats.</title>
        <authorList>
            <person name="Gladyshev V.N."/>
            <person name="Fang X."/>
        </authorList>
    </citation>
    <scope>NUCLEOTIDE SEQUENCE [LARGE SCALE GENOMIC DNA]</scope>
    <source>
        <tissue evidence="7">Liver</tissue>
    </source>
</reference>
<keyword evidence="8" id="KW-1185">Reference proteome</keyword>
<dbReference type="SUPFAM" id="SSF47095">
    <property type="entry name" value="HMG-box"/>
    <property type="match status" value="2"/>
</dbReference>
<evidence type="ECO:0000313" key="7">
    <source>
        <dbReference type="EMBL" id="KFO37893.1"/>
    </source>
</evidence>
<evidence type="ECO:0000256" key="5">
    <source>
        <dbReference type="PROSITE-ProRule" id="PRU00267"/>
    </source>
</evidence>
<evidence type="ECO:0000313" key="8">
    <source>
        <dbReference type="Proteomes" id="UP000028990"/>
    </source>
</evidence>
<dbReference type="PANTHER" id="PTHR48112">
    <property type="entry name" value="HIGH MOBILITY GROUP PROTEIN DSP1"/>
    <property type="match status" value="1"/>
</dbReference>